<evidence type="ECO:0000256" key="7">
    <source>
        <dbReference type="ARBA" id="ARBA00023015"/>
    </source>
</evidence>
<evidence type="ECO:0000256" key="1">
    <source>
        <dbReference type="ARBA" id="ARBA00004642"/>
    </source>
</evidence>
<evidence type="ECO:0000256" key="4">
    <source>
        <dbReference type="ARBA" id="ARBA00022853"/>
    </source>
</evidence>
<evidence type="ECO:0000256" key="5">
    <source>
        <dbReference type="ARBA" id="ARBA00022927"/>
    </source>
</evidence>
<evidence type="ECO:0000313" key="13">
    <source>
        <dbReference type="EMBL" id="KAA3671114.1"/>
    </source>
</evidence>
<sequence length="247" mass="28475">MTEKRAEIKSKIADLLVKTGERERLREFVENRLTETGWNDKVKQACKEYIRTKGVDNITVEEVVQAITPLARQIVPVEVRQDVLEQLRKFLVQHDIDVQLNDHKASTPFRYNGEWKISPQPAANIVVDCQVGGASFRTLVRIPQRGEVRSKACRDRIKNNVHDRMSHRSTGSDQRVRQCGRNTTRSEAWFSQHLEEHLDTMLEYGQGQHWVDGGQQEQPDDPSRNEIGQTDDEWQAENPPIEGTDHT</sequence>
<dbReference type="GO" id="GO:0003713">
    <property type="term" value="F:transcription coactivator activity"/>
    <property type="evidence" value="ECO:0007669"/>
    <property type="project" value="UniProtKB-UniRule"/>
</dbReference>
<keyword evidence="2 11" id="KW-0813">Transport</keyword>
<keyword evidence="3 11" id="KW-0509">mRNA transport</keyword>
<dbReference type="InterPro" id="IPR018783">
    <property type="entry name" value="TF_ENY2"/>
</dbReference>
<dbReference type="GO" id="GO:0006406">
    <property type="term" value="P:mRNA export from nucleus"/>
    <property type="evidence" value="ECO:0007669"/>
    <property type="project" value="UniProtKB-UniRule"/>
</dbReference>
<organism evidence="13 14">
    <name type="scientific">Paragonimus westermani</name>
    <dbReference type="NCBI Taxonomy" id="34504"/>
    <lineage>
        <taxon>Eukaryota</taxon>
        <taxon>Metazoa</taxon>
        <taxon>Spiralia</taxon>
        <taxon>Lophotrochozoa</taxon>
        <taxon>Platyhelminthes</taxon>
        <taxon>Trematoda</taxon>
        <taxon>Digenea</taxon>
        <taxon>Plagiorchiida</taxon>
        <taxon>Troglotremata</taxon>
        <taxon>Troglotrematidae</taxon>
        <taxon>Paragonimus</taxon>
    </lineage>
</organism>
<evidence type="ECO:0000256" key="10">
    <source>
        <dbReference type="ARBA" id="ARBA00023242"/>
    </source>
</evidence>
<keyword evidence="9 11" id="KW-0804">Transcription</keyword>
<evidence type="ECO:0000256" key="11">
    <source>
        <dbReference type="HAMAP-Rule" id="MF_03046"/>
    </source>
</evidence>
<evidence type="ECO:0000256" key="9">
    <source>
        <dbReference type="ARBA" id="ARBA00023163"/>
    </source>
</evidence>
<keyword evidence="8 11" id="KW-0010">Activator</keyword>
<dbReference type="Pfam" id="PF10163">
    <property type="entry name" value="EnY2"/>
    <property type="match status" value="1"/>
</dbReference>
<dbReference type="GO" id="GO:0071819">
    <property type="term" value="C:DUBm complex"/>
    <property type="evidence" value="ECO:0007669"/>
    <property type="project" value="UniProtKB-UniRule"/>
</dbReference>
<feature type="region of interest" description="Disordered" evidence="12">
    <location>
        <begin position="151"/>
        <end position="180"/>
    </location>
</feature>
<evidence type="ECO:0000313" key="14">
    <source>
        <dbReference type="Proteomes" id="UP000324629"/>
    </source>
</evidence>
<dbReference type="AlphaFoldDB" id="A0A5J4N6K1"/>
<evidence type="ECO:0000256" key="6">
    <source>
        <dbReference type="ARBA" id="ARBA00023010"/>
    </source>
</evidence>
<dbReference type="GO" id="GO:0070390">
    <property type="term" value="C:transcription export complex 2"/>
    <property type="evidence" value="ECO:0007669"/>
    <property type="project" value="UniProtKB-UniRule"/>
</dbReference>
<dbReference type="GO" id="GO:0005654">
    <property type="term" value="C:nucleoplasm"/>
    <property type="evidence" value="ECO:0007669"/>
    <property type="project" value="UniProtKB-SubCell"/>
</dbReference>
<keyword evidence="10 11" id="KW-0539">Nucleus</keyword>
<keyword evidence="14" id="KW-1185">Reference proteome</keyword>
<keyword evidence="5 11" id="KW-0653">Protein transport</keyword>
<dbReference type="GO" id="GO:0015031">
    <property type="term" value="P:protein transport"/>
    <property type="evidence" value="ECO:0007669"/>
    <property type="project" value="UniProtKB-KW"/>
</dbReference>
<comment type="subcellular location">
    <subcellularLocation>
        <location evidence="1 11">Nucleus</location>
        <location evidence="1 11">Nucleoplasm</location>
    </subcellularLocation>
</comment>
<dbReference type="Proteomes" id="UP000324629">
    <property type="component" value="Unassembled WGS sequence"/>
</dbReference>
<dbReference type="EMBL" id="QNGE01007267">
    <property type="protein sequence ID" value="KAA3671114.1"/>
    <property type="molecule type" value="Genomic_DNA"/>
</dbReference>
<comment type="function">
    <text evidence="11">Involved in mRNA export coupled transcription activation by association with both the TREX-2 and the SAGA complexes. The transcription regulatory histone acetylation (HAT) complex SAGA is a multiprotein complex that activates transcription by remodeling chromatin and mediating histone acetylation and deubiquitination. Within the SAGA complex, participates to a subcomplex that specifically deubiquitinates histones. The SAGA complex is recruited to specific gene promoters by activators, where it is required for transcription. The TREX-2 complex functions in docking export-competent ribonucleoprotein particles (mRNPs) to the nuclear entrance of the nuclear pore complex (nuclear basket). TREX-2 participates in mRNA export and accurate chromatin positioning in the nucleus by tethering genes to the nuclear periphery.</text>
</comment>
<proteinExistence type="inferred from homology"/>
<name>A0A5J4N6K1_9TREM</name>
<feature type="compositionally biased region" description="Basic and acidic residues" evidence="12">
    <location>
        <begin position="151"/>
        <end position="166"/>
    </location>
</feature>
<accession>A0A5J4N6K1</accession>
<dbReference type="GO" id="GO:0005643">
    <property type="term" value="C:nuclear pore"/>
    <property type="evidence" value="ECO:0007669"/>
    <property type="project" value="UniProtKB-UniRule"/>
</dbReference>
<evidence type="ECO:0000256" key="3">
    <source>
        <dbReference type="ARBA" id="ARBA00022816"/>
    </source>
</evidence>
<comment type="subunit">
    <text evidence="11">Component of the nuclear pore complex (NPC)-associated TREX-2 complex (transcription and export complex 2). Component of the SAGA transcription coactivator-HAT complex. Within the SAGA complex, participates to a subcomplex of SAGA called the DUB module (deubiquitination module).</text>
</comment>
<dbReference type="GO" id="GO:0006325">
    <property type="term" value="P:chromatin organization"/>
    <property type="evidence" value="ECO:0007669"/>
    <property type="project" value="UniProtKB-KW"/>
</dbReference>
<evidence type="ECO:0000256" key="12">
    <source>
        <dbReference type="SAM" id="MobiDB-lite"/>
    </source>
</evidence>
<keyword evidence="4 11" id="KW-0156">Chromatin regulator</keyword>
<dbReference type="HAMAP" id="MF_03046">
    <property type="entry name" value="ENY2_Sus1"/>
    <property type="match status" value="1"/>
</dbReference>
<dbReference type="GO" id="GO:0006368">
    <property type="term" value="P:transcription elongation by RNA polymerase II"/>
    <property type="evidence" value="ECO:0007669"/>
    <property type="project" value="UniProtKB-UniRule"/>
</dbReference>
<dbReference type="FunFam" id="1.10.246.140:FF:000001">
    <property type="entry name" value="Transcription and mRNA export factor ENY2"/>
    <property type="match status" value="1"/>
</dbReference>
<comment type="similarity">
    <text evidence="11">Belongs to the ENY2 family.</text>
</comment>
<keyword evidence="6 11" id="KW-0811">Translocation</keyword>
<reference evidence="13 14" key="1">
    <citation type="journal article" date="2019" name="Gigascience">
        <title>Whole-genome sequence of the oriental lung fluke Paragonimus westermani.</title>
        <authorList>
            <person name="Oey H."/>
            <person name="Zakrzewski M."/>
            <person name="Narain K."/>
            <person name="Devi K.R."/>
            <person name="Agatsuma T."/>
            <person name="Nawaratna S."/>
            <person name="Gobert G.N."/>
            <person name="Jones M.K."/>
            <person name="Ragan M.A."/>
            <person name="McManus D.P."/>
            <person name="Krause L."/>
        </authorList>
    </citation>
    <scope>NUCLEOTIDE SEQUENCE [LARGE SCALE GENOMIC DNA]</scope>
    <source>
        <strain evidence="13 14">IND2009</strain>
    </source>
</reference>
<protein>
    <recommendedName>
        <fullName evidence="11">Transcription and mRNA export factor ENY2</fullName>
    </recommendedName>
    <alternativeName>
        <fullName evidence="11">Enhancer of yellow 2 transcription factor homolog</fullName>
    </alternativeName>
</protein>
<dbReference type="PANTHER" id="PTHR12514">
    <property type="entry name" value="ENHANCER OF YELLOW 2 TRANSCRIPTION FACTOR"/>
    <property type="match status" value="1"/>
</dbReference>
<dbReference type="Gene3D" id="1.10.246.140">
    <property type="match status" value="1"/>
</dbReference>
<dbReference type="InterPro" id="IPR038212">
    <property type="entry name" value="TF_EnY2_sf"/>
</dbReference>
<gene>
    <name evidence="13" type="ORF">DEA37_0001947</name>
</gene>
<feature type="region of interest" description="Disordered" evidence="12">
    <location>
        <begin position="210"/>
        <end position="247"/>
    </location>
</feature>
<keyword evidence="7 11" id="KW-0805">Transcription regulation</keyword>
<evidence type="ECO:0000256" key="8">
    <source>
        <dbReference type="ARBA" id="ARBA00023159"/>
    </source>
</evidence>
<evidence type="ECO:0000256" key="2">
    <source>
        <dbReference type="ARBA" id="ARBA00022448"/>
    </source>
</evidence>
<comment type="caution">
    <text evidence="13">The sequence shown here is derived from an EMBL/GenBank/DDBJ whole genome shotgun (WGS) entry which is preliminary data.</text>
</comment>
<dbReference type="GO" id="GO:0000124">
    <property type="term" value="C:SAGA complex"/>
    <property type="evidence" value="ECO:0007669"/>
    <property type="project" value="UniProtKB-UniRule"/>
</dbReference>